<comment type="pathway">
    <text evidence="1">Cell wall biogenesis; cell wall polysaccharide biosynthesis.</text>
</comment>
<evidence type="ECO:0000256" key="4">
    <source>
        <dbReference type="ARBA" id="ARBA00022679"/>
    </source>
</evidence>
<dbReference type="PANTHER" id="PTHR43179:SF12">
    <property type="entry name" value="GALACTOFURANOSYLTRANSFERASE GLFT2"/>
    <property type="match status" value="1"/>
</dbReference>
<sequence length="337" mass="37429">MTSTAPARRPKVATVTVGTNEARWLPACLSTLLASHTPDLDLTVYYVDNASTDGSTEMIRETFPTVQIIQNDTNLGFSRANNVGMRAALTAGADYVFLVNPDTRTPADLVHQLTDFMEQWPTYGICGPMQYVYTDADGGTVALDEHNDWSRLALKLGEADGFVGDRPNRPSPAGPEHGRAPATLEHAYVQGAALFVRAEVLRTLGLFDRVFHTYYEETDLCRRARWAGWRVALVLDLGIQHYGGGGTGASTYRRVQMRRNRYYFLLTDVTWTWPAILSLAGRWLGQDLAGRSVGGNTTVVRGWTETATAAWWLLRLTPTIARRRRAHRRLRTAGGAR</sequence>
<evidence type="ECO:0000256" key="5">
    <source>
        <dbReference type="SAM" id="Phobius"/>
    </source>
</evidence>
<dbReference type="Pfam" id="PF00535">
    <property type="entry name" value="Glycos_transf_2"/>
    <property type="match status" value="1"/>
</dbReference>
<proteinExistence type="inferred from homology"/>
<dbReference type="OrthoDB" id="9771846at2"/>
<keyword evidence="5" id="KW-0472">Membrane</keyword>
<comment type="caution">
    <text evidence="7">The sequence shown here is derived from an EMBL/GenBank/DDBJ whole genome shotgun (WGS) entry which is preliminary data.</text>
</comment>
<evidence type="ECO:0000259" key="6">
    <source>
        <dbReference type="Pfam" id="PF00535"/>
    </source>
</evidence>
<dbReference type="AlphaFoldDB" id="A0A8G1UIN3"/>
<evidence type="ECO:0000313" key="8">
    <source>
        <dbReference type="Proteomes" id="UP000267408"/>
    </source>
</evidence>
<accession>A0A8G1UIN3</accession>
<name>A0A8G1UIN3_9ACTN</name>
<dbReference type="GO" id="GO:0016757">
    <property type="term" value="F:glycosyltransferase activity"/>
    <property type="evidence" value="ECO:0007669"/>
    <property type="project" value="UniProtKB-KW"/>
</dbReference>
<gene>
    <name evidence="7" type="ORF">EDD39_2932</name>
</gene>
<dbReference type="InterPro" id="IPR001173">
    <property type="entry name" value="Glyco_trans_2-like"/>
</dbReference>
<reference evidence="7 8" key="1">
    <citation type="submission" date="2018-11" db="EMBL/GenBank/DDBJ databases">
        <title>Sequencing the genomes of 1000 actinobacteria strains.</title>
        <authorList>
            <person name="Klenk H.-P."/>
        </authorList>
    </citation>
    <scope>NUCLEOTIDE SEQUENCE [LARGE SCALE GENOMIC DNA]</scope>
    <source>
        <strain evidence="7 8">DSM 44780</strain>
    </source>
</reference>
<dbReference type="Proteomes" id="UP000267408">
    <property type="component" value="Unassembled WGS sequence"/>
</dbReference>
<dbReference type="Gene3D" id="3.90.550.10">
    <property type="entry name" value="Spore Coat Polysaccharide Biosynthesis Protein SpsA, Chain A"/>
    <property type="match status" value="1"/>
</dbReference>
<feature type="domain" description="Glycosyltransferase 2-like" evidence="6">
    <location>
        <begin position="20"/>
        <end position="138"/>
    </location>
</feature>
<dbReference type="SUPFAM" id="SSF53448">
    <property type="entry name" value="Nucleotide-diphospho-sugar transferases"/>
    <property type="match status" value="1"/>
</dbReference>
<comment type="similarity">
    <text evidence="2">Belongs to the glycosyltransferase 2 family.</text>
</comment>
<evidence type="ECO:0000313" key="7">
    <source>
        <dbReference type="EMBL" id="ROR44725.1"/>
    </source>
</evidence>
<evidence type="ECO:0000256" key="1">
    <source>
        <dbReference type="ARBA" id="ARBA00004776"/>
    </source>
</evidence>
<organism evidence="7 8">
    <name type="scientific">Kitasatospora cineracea</name>
    <dbReference type="NCBI Taxonomy" id="88074"/>
    <lineage>
        <taxon>Bacteria</taxon>
        <taxon>Bacillati</taxon>
        <taxon>Actinomycetota</taxon>
        <taxon>Actinomycetes</taxon>
        <taxon>Kitasatosporales</taxon>
        <taxon>Streptomycetaceae</taxon>
        <taxon>Kitasatospora</taxon>
    </lineage>
</organism>
<feature type="transmembrane region" description="Helical" evidence="5">
    <location>
        <begin position="262"/>
        <end position="283"/>
    </location>
</feature>
<protein>
    <recommendedName>
        <fullName evidence="6">Glycosyltransferase 2-like domain-containing protein</fullName>
    </recommendedName>
</protein>
<dbReference type="InterPro" id="IPR029044">
    <property type="entry name" value="Nucleotide-diphossugar_trans"/>
</dbReference>
<dbReference type="RefSeq" id="WP_123556198.1">
    <property type="nucleotide sequence ID" value="NZ_RJVJ01000001.1"/>
</dbReference>
<evidence type="ECO:0000256" key="2">
    <source>
        <dbReference type="ARBA" id="ARBA00006739"/>
    </source>
</evidence>
<dbReference type="EMBL" id="RJVJ01000001">
    <property type="protein sequence ID" value="ROR44725.1"/>
    <property type="molecule type" value="Genomic_DNA"/>
</dbReference>
<keyword evidence="4" id="KW-0808">Transferase</keyword>
<keyword evidence="3" id="KW-0328">Glycosyltransferase</keyword>
<evidence type="ECO:0000256" key="3">
    <source>
        <dbReference type="ARBA" id="ARBA00022676"/>
    </source>
</evidence>
<dbReference type="CDD" id="cd04186">
    <property type="entry name" value="GT_2_like_c"/>
    <property type="match status" value="1"/>
</dbReference>
<dbReference type="PANTHER" id="PTHR43179">
    <property type="entry name" value="RHAMNOSYLTRANSFERASE WBBL"/>
    <property type="match status" value="1"/>
</dbReference>
<keyword evidence="5" id="KW-1133">Transmembrane helix</keyword>
<keyword evidence="5" id="KW-0812">Transmembrane</keyword>
<feature type="transmembrane region" description="Helical" evidence="5">
    <location>
        <begin position="303"/>
        <end position="321"/>
    </location>
</feature>